<dbReference type="Gene3D" id="3.10.290.10">
    <property type="entry name" value="RNA-binding S4 domain"/>
    <property type="match status" value="1"/>
</dbReference>
<evidence type="ECO:0000256" key="1">
    <source>
        <dbReference type="ARBA" id="ARBA00022884"/>
    </source>
</evidence>
<dbReference type="Pfam" id="PF01479">
    <property type="entry name" value="S4"/>
    <property type="match status" value="1"/>
</dbReference>
<comment type="caution">
    <text evidence="5">The sequence shown here is derived from an EMBL/GenBank/DDBJ whole genome shotgun (WGS) entry which is preliminary data.</text>
</comment>
<dbReference type="Proteomes" id="UP001203284">
    <property type="component" value="Unassembled WGS sequence"/>
</dbReference>
<name>A0ABT0D7S0_9HYPH</name>
<comment type="similarity">
    <text evidence="2">Belongs to the TlyA family.</text>
</comment>
<keyword evidence="6" id="KW-1185">Reference proteome</keyword>
<protein>
    <submittedName>
        <fullName evidence="5">TlyA family RNA methyltransferase</fullName>
    </submittedName>
</protein>
<reference evidence="5 6" key="1">
    <citation type="submission" date="2022-04" db="EMBL/GenBank/DDBJ databases">
        <authorList>
            <person name="Grouzdev D.S."/>
            <person name="Pantiukh K.S."/>
            <person name="Krutkina M.S."/>
        </authorList>
    </citation>
    <scope>NUCLEOTIDE SEQUENCE [LARGE SCALE GENOMIC DNA]</scope>
    <source>
        <strain evidence="5 6">6x-1</strain>
    </source>
</reference>
<dbReference type="SUPFAM" id="SSF53335">
    <property type="entry name" value="S-adenosyl-L-methionine-dependent methyltransferases"/>
    <property type="match status" value="1"/>
</dbReference>
<keyword evidence="5" id="KW-0808">Transferase</keyword>
<feature type="domain" description="RNA-binding S4" evidence="4">
    <location>
        <begin position="15"/>
        <end position="76"/>
    </location>
</feature>
<dbReference type="EMBL" id="JALKCH010000002">
    <property type="protein sequence ID" value="MCK0195986.1"/>
    <property type="molecule type" value="Genomic_DNA"/>
</dbReference>
<dbReference type="SMART" id="SM00363">
    <property type="entry name" value="S4"/>
    <property type="match status" value="1"/>
</dbReference>
<evidence type="ECO:0000313" key="5">
    <source>
        <dbReference type="EMBL" id="MCK0195986.1"/>
    </source>
</evidence>
<evidence type="ECO:0000256" key="2">
    <source>
        <dbReference type="ARBA" id="ARBA00029460"/>
    </source>
</evidence>
<keyword evidence="1 3" id="KW-0694">RNA-binding</keyword>
<dbReference type="GO" id="GO:0032259">
    <property type="term" value="P:methylation"/>
    <property type="evidence" value="ECO:0007669"/>
    <property type="project" value="UniProtKB-KW"/>
</dbReference>
<dbReference type="PANTHER" id="PTHR32319:SF0">
    <property type="entry name" value="BACTERIAL HEMOLYSIN-LIKE PROTEIN"/>
    <property type="match status" value="1"/>
</dbReference>
<dbReference type="InterPro" id="IPR002942">
    <property type="entry name" value="S4_RNA-bd"/>
</dbReference>
<dbReference type="InterPro" id="IPR029063">
    <property type="entry name" value="SAM-dependent_MTases_sf"/>
</dbReference>
<dbReference type="CDD" id="cd00165">
    <property type="entry name" value="S4"/>
    <property type="match status" value="1"/>
</dbReference>
<dbReference type="InterPro" id="IPR002877">
    <property type="entry name" value="RNA_MeTrfase_FtsJ_dom"/>
</dbReference>
<dbReference type="PROSITE" id="PS50889">
    <property type="entry name" value="S4"/>
    <property type="match status" value="1"/>
</dbReference>
<dbReference type="PANTHER" id="PTHR32319">
    <property type="entry name" value="BACTERIAL HEMOLYSIN-LIKE PROTEIN"/>
    <property type="match status" value="1"/>
</dbReference>
<proteinExistence type="inferred from homology"/>
<accession>A0ABT0D7S0</accession>
<dbReference type="SUPFAM" id="SSF55174">
    <property type="entry name" value="Alpha-L RNA-binding motif"/>
    <property type="match status" value="1"/>
</dbReference>
<dbReference type="Gene3D" id="3.40.50.150">
    <property type="entry name" value="Vaccinia Virus protein VP39"/>
    <property type="match status" value="1"/>
</dbReference>
<dbReference type="InterPro" id="IPR036986">
    <property type="entry name" value="S4_RNA-bd_sf"/>
</dbReference>
<evidence type="ECO:0000313" key="6">
    <source>
        <dbReference type="Proteomes" id="UP001203284"/>
    </source>
</evidence>
<evidence type="ECO:0000256" key="3">
    <source>
        <dbReference type="PROSITE-ProRule" id="PRU00182"/>
    </source>
</evidence>
<gene>
    <name evidence="5" type="ORF">MWN34_03575</name>
</gene>
<dbReference type="NCBIfam" id="TIGR00478">
    <property type="entry name" value="tly"/>
    <property type="match status" value="1"/>
</dbReference>
<dbReference type="InterPro" id="IPR047048">
    <property type="entry name" value="TlyA"/>
</dbReference>
<dbReference type="RefSeq" id="WP_247026575.1">
    <property type="nucleotide sequence ID" value="NZ_JALKCH010000002.1"/>
</dbReference>
<dbReference type="GO" id="GO:0008168">
    <property type="term" value="F:methyltransferase activity"/>
    <property type="evidence" value="ECO:0007669"/>
    <property type="project" value="UniProtKB-KW"/>
</dbReference>
<dbReference type="PIRSF" id="PIRSF005578">
    <property type="entry name" value="TlyA"/>
    <property type="match status" value="1"/>
</dbReference>
<organism evidence="5 6">
    <name type="scientific">Ancylobacter crimeensis</name>
    <dbReference type="NCBI Taxonomy" id="2579147"/>
    <lineage>
        <taxon>Bacteria</taxon>
        <taxon>Pseudomonadati</taxon>
        <taxon>Pseudomonadota</taxon>
        <taxon>Alphaproteobacteria</taxon>
        <taxon>Hyphomicrobiales</taxon>
        <taxon>Xanthobacteraceae</taxon>
        <taxon>Ancylobacter</taxon>
    </lineage>
</organism>
<evidence type="ECO:0000259" key="4">
    <source>
        <dbReference type="SMART" id="SM00363"/>
    </source>
</evidence>
<dbReference type="CDD" id="cd02440">
    <property type="entry name" value="AdoMet_MTases"/>
    <property type="match status" value="1"/>
</dbReference>
<dbReference type="InterPro" id="IPR004538">
    <property type="entry name" value="Hemolysin_A/TlyA"/>
</dbReference>
<keyword evidence="5" id="KW-0489">Methyltransferase</keyword>
<sequence>MTETGEPTADTRRRQRADRLLVELGLYESRARAQAAIAAGCVTVNGRRLTRPADLVSPDAQIEAQEPYAWVSRGGLKLEAALEAGQVSVAGLDALDVGASTGGFTEVLLARGARRVYAVDVGRDQLHPRLRARPEVMSLEAIDIRALPDGVIAKPVGIIVIDVSFIRLEQVLPAALRHAAPDARLIALVKPQFEVGRDKLSKGGIVKDPAARQGALDHVVAVLAELGWRTLHILPSPIAGGDGNEESLVVAAPAAIRAG</sequence>
<dbReference type="Pfam" id="PF01728">
    <property type="entry name" value="FtsJ"/>
    <property type="match status" value="1"/>
</dbReference>